<dbReference type="Proteomes" id="UP000022447">
    <property type="component" value="Unassembled WGS sequence"/>
</dbReference>
<dbReference type="PANTHER" id="PTHR42909">
    <property type="entry name" value="ZGC:136858"/>
    <property type="match status" value="1"/>
</dbReference>
<sequence>MSLITLSPAVADAIENGRPVVALESTIITHGMPWPQNLDIARRIEATVRENGAEPATIAVINGTLHVGLEDAQIEALAKAERVAKLSRADLAVCMAEGRTGATTVAATMIAAAMAGIEVFATGGIGGVHRGADKSFDVSADLQELGYSPVTVVAAGPKAILDLPKTLEVLETGGVPVVAFGQDMLPAFWSRSSGLRAPLRMDDPAAIARAHRMRRRLGLPGGQLVANPIPEEAEIPRAEMTPVITRAMQDAEAHGIFGKDLTPYLLQRIYELTEGRSLDANVALVLHNAALGARIAAELVKLPTE</sequence>
<dbReference type="Gene3D" id="3.40.1790.10">
    <property type="entry name" value="Indigoidine synthase domain"/>
    <property type="match status" value="1"/>
</dbReference>
<proteinExistence type="inferred from homology"/>
<evidence type="ECO:0000313" key="8">
    <source>
        <dbReference type="Proteomes" id="UP000022447"/>
    </source>
</evidence>
<evidence type="ECO:0000256" key="1">
    <source>
        <dbReference type="ARBA" id="ARBA00022723"/>
    </source>
</evidence>
<dbReference type="InterPro" id="IPR022830">
    <property type="entry name" value="Indigdn_synthA-like"/>
</dbReference>
<keyword evidence="4 6" id="KW-0456">Lyase</keyword>
<comment type="similarity">
    <text evidence="6">Belongs to the pseudouridine-5'-phosphate glycosidase family.</text>
</comment>
<dbReference type="GO" id="GO:0046872">
    <property type="term" value="F:metal ion binding"/>
    <property type="evidence" value="ECO:0007669"/>
    <property type="project" value="UniProtKB-KW"/>
</dbReference>
<comment type="catalytic activity">
    <reaction evidence="6">
        <text>D-ribose 5-phosphate + uracil = psi-UMP + H2O</text>
        <dbReference type="Rhea" id="RHEA:18337"/>
        <dbReference type="ChEBI" id="CHEBI:15377"/>
        <dbReference type="ChEBI" id="CHEBI:17568"/>
        <dbReference type="ChEBI" id="CHEBI:58380"/>
        <dbReference type="ChEBI" id="CHEBI:78346"/>
        <dbReference type="EC" id="4.2.1.70"/>
    </reaction>
</comment>
<keyword evidence="8" id="KW-1185">Reference proteome</keyword>
<dbReference type="GO" id="GO:0004730">
    <property type="term" value="F:pseudouridylate synthase activity"/>
    <property type="evidence" value="ECO:0007669"/>
    <property type="project" value="UniProtKB-UniRule"/>
</dbReference>
<dbReference type="eggNOG" id="COG2313">
    <property type="taxonomic scope" value="Bacteria"/>
</dbReference>
<keyword evidence="1 6" id="KW-0479">Metal-binding</keyword>
<gene>
    <name evidence="6" type="primary">psuG</name>
    <name evidence="7" type="ORF">OCH239_03495</name>
</gene>
<feature type="active site" description="Proton donor" evidence="6">
    <location>
        <position position="24"/>
    </location>
</feature>
<reference evidence="7 8" key="1">
    <citation type="submission" date="2014-01" db="EMBL/GenBank/DDBJ databases">
        <title>Roseivivax halodurans JCM 10272 Genome Sequencing.</title>
        <authorList>
            <person name="Lai Q."/>
            <person name="Li G."/>
            <person name="Shao Z."/>
        </authorList>
    </citation>
    <scope>NUCLEOTIDE SEQUENCE [LARGE SCALE GENOMIC DNA]</scope>
    <source>
        <strain evidence="7 8">JCM 10272</strain>
    </source>
</reference>
<dbReference type="GO" id="GO:0046113">
    <property type="term" value="P:nucleobase catabolic process"/>
    <property type="evidence" value="ECO:0007669"/>
    <property type="project" value="UniProtKB-UniRule"/>
</dbReference>
<feature type="active site" description="Nucleophile" evidence="6">
    <location>
        <position position="158"/>
    </location>
</feature>
<comment type="caution">
    <text evidence="7">The sequence shown here is derived from an EMBL/GenBank/DDBJ whole genome shotgun (WGS) entry which is preliminary data.</text>
</comment>
<comment type="cofactor">
    <cofactor evidence="6">
        <name>Mn(2+)</name>
        <dbReference type="ChEBI" id="CHEBI:29035"/>
    </cofactor>
    <text evidence="6">Binds 1 Mn(2+) ion per subunit.</text>
</comment>
<accession>X7EE58</accession>
<dbReference type="EMBL" id="JALZ01000011">
    <property type="protein sequence ID" value="ETX14369.1"/>
    <property type="molecule type" value="Genomic_DNA"/>
</dbReference>
<protein>
    <recommendedName>
        <fullName evidence="6">Pseudouridine-5'-phosphate glycosidase</fullName>
        <shortName evidence="6">PsiMP glycosidase</shortName>
        <ecNumber evidence="6">4.2.1.70</ecNumber>
    </recommendedName>
</protein>
<dbReference type="InterPro" id="IPR007342">
    <property type="entry name" value="PsuG"/>
</dbReference>
<feature type="binding site" evidence="6">
    <location>
        <position position="85"/>
    </location>
    <ligand>
        <name>substrate</name>
    </ligand>
</feature>
<evidence type="ECO:0000256" key="4">
    <source>
        <dbReference type="ARBA" id="ARBA00023239"/>
    </source>
</evidence>
<dbReference type="OrthoDB" id="9805870at2"/>
<feature type="binding site" evidence="6">
    <location>
        <position position="137"/>
    </location>
    <ligand>
        <name>Mn(2+)</name>
        <dbReference type="ChEBI" id="CHEBI:29035"/>
    </ligand>
</feature>
<dbReference type="SUPFAM" id="SSF110581">
    <property type="entry name" value="Indigoidine synthase A-like"/>
    <property type="match status" value="1"/>
</dbReference>
<evidence type="ECO:0000256" key="6">
    <source>
        <dbReference type="HAMAP-Rule" id="MF_01876"/>
    </source>
</evidence>
<feature type="binding site" evidence="6">
    <location>
        <begin position="139"/>
        <end position="141"/>
    </location>
    <ligand>
        <name>substrate</name>
    </ligand>
</feature>
<keyword evidence="5 6" id="KW-0326">Glycosidase</keyword>
<dbReference type="RefSeq" id="WP_037262793.1">
    <property type="nucleotide sequence ID" value="NZ_JALZ01000011.1"/>
</dbReference>
<dbReference type="STRING" id="1449350.OCH239_03495"/>
<evidence type="ECO:0000256" key="3">
    <source>
        <dbReference type="ARBA" id="ARBA00023211"/>
    </source>
</evidence>
<evidence type="ECO:0000256" key="5">
    <source>
        <dbReference type="ARBA" id="ARBA00023295"/>
    </source>
</evidence>
<evidence type="ECO:0000256" key="2">
    <source>
        <dbReference type="ARBA" id="ARBA00022801"/>
    </source>
</evidence>
<keyword evidence="3 6" id="KW-0464">Manganese</keyword>
<keyword evidence="2 6" id="KW-0378">Hydrolase</keyword>
<comment type="subunit">
    <text evidence="6">Homotrimer.</text>
</comment>
<dbReference type="HAMAP" id="MF_01876">
    <property type="entry name" value="PsiMP_glycosidase"/>
    <property type="match status" value="1"/>
</dbReference>
<dbReference type="PATRIC" id="fig|1449350.3.peg.2439"/>
<dbReference type="Pfam" id="PF04227">
    <property type="entry name" value="Indigoidine_A"/>
    <property type="match status" value="1"/>
</dbReference>
<dbReference type="EC" id="4.2.1.70" evidence="6"/>
<dbReference type="PANTHER" id="PTHR42909:SF1">
    <property type="entry name" value="CARBOHYDRATE KINASE PFKB DOMAIN-CONTAINING PROTEIN"/>
    <property type="match status" value="1"/>
</dbReference>
<name>X7EE58_9RHOB</name>
<dbReference type="GO" id="GO:0016798">
    <property type="term" value="F:hydrolase activity, acting on glycosyl bonds"/>
    <property type="evidence" value="ECO:0007669"/>
    <property type="project" value="UniProtKB-KW"/>
</dbReference>
<dbReference type="GO" id="GO:0005737">
    <property type="term" value="C:cytoplasm"/>
    <property type="evidence" value="ECO:0007669"/>
    <property type="project" value="TreeGrafter"/>
</dbReference>
<evidence type="ECO:0000313" key="7">
    <source>
        <dbReference type="EMBL" id="ETX14369.1"/>
    </source>
</evidence>
<feature type="binding site" evidence="6">
    <location>
        <position position="105"/>
    </location>
    <ligand>
        <name>substrate</name>
    </ligand>
</feature>
<comment type="function">
    <text evidence="6">Catalyzes the reversible cleavage of pseudouridine 5'-phosphate (PsiMP) to ribose 5-phosphate and uracil. Functions biologically in the cleavage direction, as part of a pseudouridine degradation pathway.</text>
</comment>
<organism evidence="7 8">
    <name type="scientific">Roseivivax halodurans JCM 10272</name>
    <dbReference type="NCBI Taxonomy" id="1449350"/>
    <lineage>
        <taxon>Bacteria</taxon>
        <taxon>Pseudomonadati</taxon>
        <taxon>Pseudomonadota</taxon>
        <taxon>Alphaproteobacteria</taxon>
        <taxon>Rhodobacterales</taxon>
        <taxon>Roseobacteraceae</taxon>
        <taxon>Roseivivax</taxon>
    </lineage>
</organism>
<dbReference type="AlphaFoldDB" id="X7EE58"/>